<name>A0A660SAR5_UNCT6</name>
<dbReference type="AlphaFoldDB" id="A0A660SAR5"/>
<feature type="domain" description="Transcription regulator PadR N-terminal" evidence="1">
    <location>
        <begin position="21"/>
        <end position="94"/>
    </location>
</feature>
<accession>A0A660SAR5</accession>
<dbReference type="InterPro" id="IPR052509">
    <property type="entry name" value="Metal_resp_DNA-bind_regulator"/>
</dbReference>
<evidence type="ECO:0000313" key="3">
    <source>
        <dbReference type="Proteomes" id="UP000282321"/>
    </source>
</evidence>
<dbReference type="InterPro" id="IPR036388">
    <property type="entry name" value="WH-like_DNA-bd_sf"/>
</dbReference>
<organism evidence="2 3">
    <name type="scientific">candidate division TA06 bacterium</name>
    <dbReference type="NCBI Taxonomy" id="2250710"/>
    <lineage>
        <taxon>Bacteria</taxon>
        <taxon>Bacteria division TA06</taxon>
    </lineage>
</organism>
<proteinExistence type="predicted"/>
<dbReference type="Proteomes" id="UP000282321">
    <property type="component" value="Unassembled WGS sequence"/>
</dbReference>
<dbReference type="Gene3D" id="1.10.10.10">
    <property type="entry name" value="Winged helix-like DNA-binding domain superfamily/Winged helix DNA-binding domain"/>
    <property type="match status" value="1"/>
</dbReference>
<reference evidence="2 3" key="1">
    <citation type="submission" date="2018-06" db="EMBL/GenBank/DDBJ databases">
        <title>Extensive metabolic versatility and redundancy in microbially diverse, dynamic hydrothermal sediments.</title>
        <authorList>
            <person name="Dombrowski N."/>
            <person name="Teske A."/>
            <person name="Baker B.J."/>
        </authorList>
    </citation>
    <scope>NUCLEOTIDE SEQUENCE [LARGE SCALE GENOMIC DNA]</scope>
    <source>
        <strain evidence="2">B35_G9</strain>
    </source>
</reference>
<dbReference type="SUPFAM" id="SSF46785">
    <property type="entry name" value="Winged helix' DNA-binding domain"/>
    <property type="match status" value="1"/>
</dbReference>
<dbReference type="InterPro" id="IPR036390">
    <property type="entry name" value="WH_DNA-bd_sf"/>
</dbReference>
<dbReference type="PANTHER" id="PTHR33169">
    <property type="entry name" value="PADR-FAMILY TRANSCRIPTIONAL REGULATOR"/>
    <property type="match status" value="1"/>
</dbReference>
<comment type="caution">
    <text evidence="2">The sequence shown here is derived from an EMBL/GenBank/DDBJ whole genome shotgun (WGS) entry which is preliminary data.</text>
</comment>
<dbReference type="InterPro" id="IPR005149">
    <property type="entry name" value="Tscrpt_reg_PadR_N"/>
</dbReference>
<sequence>MKRKFCSGFGFRANNVLYAAVLALLKKKSTYGYEIVEELSNLGISTQYLPYGLIYRLLRDMEANGLVTSQWHNEETGPSKRIYKITSEGKKYIADWLESAKENLNLMEKIIHYIEKSLN</sequence>
<evidence type="ECO:0000259" key="1">
    <source>
        <dbReference type="Pfam" id="PF03551"/>
    </source>
</evidence>
<evidence type="ECO:0000313" key="2">
    <source>
        <dbReference type="EMBL" id="RKX67829.1"/>
    </source>
</evidence>
<dbReference type="Pfam" id="PF03551">
    <property type="entry name" value="PadR"/>
    <property type="match status" value="1"/>
</dbReference>
<gene>
    <name evidence="2" type="ORF">DRP44_01315</name>
</gene>
<dbReference type="EMBL" id="QNBC01000009">
    <property type="protein sequence ID" value="RKX67829.1"/>
    <property type="molecule type" value="Genomic_DNA"/>
</dbReference>
<dbReference type="PANTHER" id="PTHR33169:SF14">
    <property type="entry name" value="TRANSCRIPTIONAL REGULATOR RV3488"/>
    <property type="match status" value="1"/>
</dbReference>
<protein>
    <recommendedName>
        <fullName evidence="1">Transcription regulator PadR N-terminal domain-containing protein</fullName>
    </recommendedName>
</protein>